<proteinExistence type="predicted"/>
<keyword evidence="3" id="KW-1185">Reference proteome</keyword>
<dbReference type="InterPro" id="IPR015131">
    <property type="entry name" value="Killer_tox_Kp4"/>
</dbReference>
<dbReference type="AlphaFoldDB" id="A0AAN6KH06"/>
<sequence length="164" mass="17443">MRDFFACIRDLPQGVETVQTVAQPCTHWLVIHERNWACSIFEIDPAAYDGSGTVLQRLIDAMQTVDASWQYQNGDRIACIPGSYEINVSDDGAIGVNGGICSFLQATSSGVQGGVIKGLLQELQKHGCNACGSIPTTSQKDVSKGELTVNFVSGNINGCNGLCG</sequence>
<dbReference type="GO" id="GO:0005576">
    <property type="term" value="C:extracellular region"/>
    <property type="evidence" value="ECO:0007669"/>
    <property type="project" value="InterPro"/>
</dbReference>
<protein>
    <recommendedName>
        <fullName evidence="1">Killer toxin Kp4 domain-containing protein</fullName>
    </recommendedName>
</protein>
<dbReference type="InterPro" id="IPR011329">
    <property type="entry name" value="Killer_tox_Kp4/SMK"/>
</dbReference>
<dbReference type="Proteomes" id="UP001175353">
    <property type="component" value="Unassembled WGS sequence"/>
</dbReference>
<organism evidence="2 3">
    <name type="scientific">Friedmanniomyces endolithicus</name>
    <dbReference type="NCBI Taxonomy" id="329885"/>
    <lineage>
        <taxon>Eukaryota</taxon>
        <taxon>Fungi</taxon>
        <taxon>Dikarya</taxon>
        <taxon>Ascomycota</taxon>
        <taxon>Pezizomycotina</taxon>
        <taxon>Dothideomycetes</taxon>
        <taxon>Dothideomycetidae</taxon>
        <taxon>Mycosphaerellales</taxon>
        <taxon>Teratosphaeriaceae</taxon>
        <taxon>Friedmanniomyces</taxon>
    </lineage>
</organism>
<evidence type="ECO:0000313" key="3">
    <source>
        <dbReference type="Proteomes" id="UP001175353"/>
    </source>
</evidence>
<accession>A0AAN6KH06</accession>
<dbReference type="Pfam" id="PF09044">
    <property type="entry name" value="Kp4"/>
    <property type="match status" value="1"/>
</dbReference>
<name>A0AAN6KH06_9PEZI</name>
<evidence type="ECO:0000313" key="2">
    <source>
        <dbReference type="EMBL" id="KAK0982536.1"/>
    </source>
</evidence>
<gene>
    <name evidence="2" type="ORF">LTR91_011562</name>
</gene>
<dbReference type="EMBL" id="JAUJLE010000106">
    <property type="protein sequence ID" value="KAK0982536.1"/>
    <property type="molecule type" value="Genomic_DNA"/>
</dbReference>
<dbReference type="SUPFAM" id="SSF55221">
    <property type="entry name" value="Yeast killer toxins"/>
    <property type="match status" value="1"/>
</dbReference>
<dbReference type="Gene3D" id="3.30.430.10">
    <property type="entry name" value="Killer Toxin P4, subunit A"/>
    <property type="match status" value="1"/>
</dbReference>
<feature type="domain" description="Killer toxin Kp4" evidence="1">
    <location>
        <begin position="54"/>
        <end position="152"/>
    </location>
</feature>
<reference evidence="2" key="1">
    <citation type="submission" date="2023-06" db="EMBL/GenBank/DDBJ databases">
        <title>Black Yeasts Isolated from many extreme environments.</title>
        <authorList>
            <person name="Coleine C."/>
            <person name="Stajich J.E."/>
            <person name="Selbmann L."/>
        </authorList>
    </citation>
    <scope>NUCLEOTIDE SEQUENCE</scope>
    <source>
        <strain evidence="2">CCFEE 5200</strain>
    </source>
</reference>
<evidence type="ECO:0000259" key="1">
    <source>
        <dbReference type="Pfam" id="PF09044"/>
    </source>
</evidence>
<comment type="caution">
    <text evidence="2">The sequence shown here is derived from an EMBL/GenBank/DDBJ whole genome shotgun (WGS) entry which is preliminary data.</text>
</comment>